<evidence type="ECO:0000259" key="4">
    <source>
        <dbReference type="PROSITE" id="PS51194"/>
    </source>
</evidence>
<evidence type="ECO:0000313" key="14">
    <source>
        <dbReference type="EMBL" id="TSE50214.1"/>
    </source>
</evidence>
<dbReference type="Proteomes" id="UP000736888">
    <property type="component" value="Unassembled WGS sequence"/>
</dbReference>
<dbReference type="InterPro" id="IPR001650">
    <property type="entry name" value="Helicase_C-like"/>
</dbReference>
<reference evidence="17 18" key="4">
    <citation type="journal article" date="2019" name="Nat. Med.">
        <title>A library of human gut bacterial isolates paired with longitudinal multiomics data enables mechanistic microbiome research.</title>
        <authorList>
            <person name="Poyet M."/>
            <person name="Groussin M."/>
            <person name="Gibbons S.M."/>
            <person name="Avila-Pacheco J."/>
            <person name="Jiang X."/>
            <person name="Kearney S.M."/>
            <person name="Perrotta A.R."/>
            <person name="Berdy B."/>
            <person name="Zhao S."/>
            <person name="Lieberman T.D."/>
            <person name="Swanson P.K."/>
            <person name="Smith M."/>
            <person name="Roesemann S."/>
            <person name="Alexander J.E."/>
            <person name="Rich S.A."/>
            <person name="Livny J."/>
            <person name="Vlamakis H."/>
            <person name="Clish C."/>
            <person name="Bullock K."/>
            <person name="Deik A."/>
            <person name="Scott J."/>
            <person name="Pierce K.A."/>
            <person name="Xavier R.J."/>
            <person name="Alm E.J."/>
        </authorList>
    </citation>
    <scope>NUCLEOTIDE SEQUENCE [LARGE SCALE GENOMIC DNA]</scope>
    <source>
        <strain evidence="7 18">BIOML-A111</strain>
        <strain evidence="10 17">BIOML-A82</strain>
        <strain evidence="9 20">BIOML-A85</strain>
        <strain evidence="6 19">BIOML-A9</strain>
        <strain evidence="8 21">BIOML-A93</strain>
    </source>
</reference>
<dbReference type="EMBL" id="CP013020">
    <property type="protein sequence ID" value="ALK84500.1"/>
    <property type="molecule type" value="Genomic_DNA"/>
</dbReference>
<evidence type="ECO:0000313" key="11">
    <source>
        <dbReference type="EMBL" id="MBU9138222.1"/>
    </source>
</evidence>
<evidence type="ECO:0000256" key="1">
    <source>
        <dbReference type="SAM" id="Coils"/>
    </source>
</evidence>
<dbReference type="GO" id="GO:0005524">
    <property type="term" value="F:ATP binding"/>
    <property type="evidence" value="ECO:0007669"/>
    <property type="project" value="InterPro"/>
</dbReference>
<dbReference type="GO" id="GO:0016787">
    <property type="term" value="F:hydrolase activity"/>
    <property type="evidence" value="ECO:0007669"/>
    <property type="project" value="InterPro"/>
</dbReference>
<dbReference type="SUPFAM" id="SSF52540">
    <property type="entry name" value="P-loop containing nucleoside triphosphate hydrolases"/>
    <property type="match status" value="1"/>
</dbReference>
<evidence type="ECO:0000256" key="2">
    <source>
        <dbReference type="SAM" id="MobiDB-lite"/>
    </source>
</evidence>
<reference evidence="15" key="1">
    <citation type="submission" date="2015-10" db="EMBL/GenBank/DDBJ databases">
        <title>Extensive mobilome-driven genome diversification in gut-associated Bacteroides vulgatus mpk.</title>
        <authorList>
            <person name="Beier S."/>
            <person name="Lange A."/>
            <person name="Huson D.H."/>
            <person name="Frick J.-S."/>
            <person name="Autenrieth I.B."/>
        </authorList>
    </citation>
    <scope>NUCLEOTIDE SEQUENCE [LARGE SCALE GENOMIC DNA]</scope>
    <source>
        <strain evidence="15">mpk</strain>
    </source>
</reference>
<keyword evidence="5" id="KW-0547">Nucleotide-binding</keyword>
<dbReference type="Proteomes" id="UP000470332">
    <property type="component" value="Unassembled WGS sequence"/>
</dbReference>
<sequence>MQPFSLLLSVATGIRTMMYCKNDGLRDYQQEMKLRLFKEWEFHRSVMVQMPTGTGKTHLLAAVVKEFLCGIGTGTRVWIVAHRRELVEQIEETAARYGMGKEPDKTGKNGKTGKDSMPEESGRVRVFSIQWLSRNWKNIGEAPGLIVIDEAHHALAETYRELWKRYPEARKLGMTATPCRLNGKGFTDLFDALITSWSIAEFIGKGWLSAFDYVSIRADSREQQIIDSLKKRGVDGDYQVKEMNEVLNRQVSIRRLYESVERYAAGKKGMVYAVSIAHARQIAACYNAHGVSAVAIDSKTPASERRELVEGFRQGRIRVLVNVDIFSEGFDCPDVEFVQLARPTLSLAKYLQQVGRGLRKSGDKESCMLIDNVGLHRIFGLPVRERDWEAMFEGRILGDTFSRKRAENGLSVACSLLEEGRREEEWEMVMTHGQLLDAIRNRNLSDQEEGRNALSVLKAFHDRCSGLWGLRRRNRVTVMPRYKEVFDTCADRAAVCLEDGRTGVVDDNGKPKIIIDRCRRLRFLKGELLAVTGNDGTDAYIDLKTDRTYREKPVVCSYGSVELLKVGETFHSRTRKAYASMRGLHKDSLCFYGFYLKIPDYRVPKSCKLADPVWSTVFDVFACLLEGDDEEVYWCCGRLADRSIVVMDGQGSYYHVEKGKRKRYIACNNPEAGEEDFDSAVKRLKEEAGRRAEEMNLLLKRNEEEKRRKRLEEIGDVRPFRMGLKWGLKSGERIVVPPCYRNICPPVGGYCVFEENACQWGLMAPDGKVVVEARYQKVEIEGDGTVRLTVIPGKVKTIKL</sequence>
<dbReference type="Gene3D" id="3.40.50.300">
    <property type="entry name" value="P-loop containing nucleotide triphosphate hydrolases"/>
    <property type="match status" value="2"/>
</dbReference>
<dbReference type="SMART" id="SM00490">
    <property type="entry name" value="HELICc"/>
    <property type="match status" value="1"/>
</dbReference>
<dbReference type="GO" id="GO:0005829">
    <property type="term" value="C:cytosol"/>
    <property type="evidence" value="ECO:0007669"/>
    <property type="project" value="TreeGrafter"/>
</dbReference>
<evidence type="ECO:0000259" key="3">
    <source>
        <dbReference type="PROSITE" id="PS51192"/>
    </source>
</evidence>
<name>A0A0P0M290_PHOVU</name>
<evidence type="ECO:0000313" key="10">
    <source>
        <dbReference type="EMBL" id="KAB6700908.1"/>
    </source>
</evidence>
<dbReference type="EMBL" id="WCZV01000007">
    <property type="protein sequence ID" value="KAB6700908.1"/>
    <property type="molecule type" value="Genomic_DNA"/>
</dbReference>
<evidence type="ECO:0000313" key="8">
    <source>
        <dbReference type="EMBL" id="KAB6659901.1"/>
    </source>
</evidence>
<dbReference type="Proteomes" id="UP000408523">
    <property type="component" value="Unassembled WGS sequence"/>
</dbReference>
<keyword evidence="5" id="KW-0347">Helicase</keyword>
<dbReference type="InterPro" id="IPR006935">
    <property type="entry name" value="Helicase/UvrB_N"/>
</dbReference>
<feature type="domain" description="Helicase ATP-binding" evidence="3">
    <location>
        <begin position="37"/>
        <end position="196"/>
    </location>
</feature>
<evidence type="ECO:0000313" key="12">
    <source>
        <dbReference type="EMBL" id="MBV3487942.1"/>
    </source>
</evidence>
<dbReference type="Pfam" id="PF00271">
    <property type="entry name" value="Helicase_C"/>
    <property type="match status" value="1"/>
</dbReference>
<dbReference type="AlphaFoldDB" id="A0A0P0M290"/>
<gene>
    <name evidence="5" type="ORF">BvMPK_1898</name>
    <name evidence="14" type="ORF">EH214_00501</name>
    <name evidence="6" type="ORF">GAS37_03110</name>
    <name evidence="10" type="ORF">GAY17_07835</name>
    <name evidence="7" type="ORF">GAY79_02595</name>
    <name evidence="8" type="ORF">GAZ76_09655</name>
    <name evidence="9" type="ORF">GAZ92_07280</name>
    <name evidence="13" type="ORF">HKQ54_15785</name>
    <name evidence="12" type="ORF">KSX14_04720</name>
    <name evidence="11" type="ORF">KTG10_05560</name>
</gene>
<dbReference type="Proteomes" id="UP000437431">
    <property type="component" value="Unassembled WGS sequence"/>
</dbReference>
<dbReference type="PROSITE" id="PS51192">
    <property type="entry name" value="HELICASE_ATP_BIND_1"/>
    <property type="match status" value="1"/>
</dbReference>
<feature type="region of interest" description="Disordered" evidence="2">
    <location>
        <begin position="99"/>
        <end position="119"/>
    </location>
</feature>
<evidence type="ECO:0000313" key="20">
    <source>
        <dbReference type="Proteomes" id="UP000470777"/>
    </source>
</evidence>
<keyword evidence="5" id="KW-0378">Hydrolase</keyword>
<keyword evidence="1" id="KW-0175">Coiled coil</keyword>
<dbReference type="RefSeq" id="WP_057099016.1">
    <property type="nucleotide sequence ID" value="NZ_BAABYE010000001.1"/>
</dbReference>
<dbReference type="Proteomes" id="UP000061587">
    <property type="component" value="Chromosome"/>
</dbReference>
<dbReference type="EMBL" id="JAHOGA010000007">
    <property type="protein sequence ID" value="MBV3487942.1"/>
    <property type="molecule type" value="Genomic_DNA"/>
</dbReference>
<feature type="domain" description="Helicase C-terminal" evidence="4">
    <location>
        <begin position="252"/>
        <end position="398"/>
    </location>
</feature>
<evidence type="ECO:0000313" key="19">
    <source>
        <dbReference type="Proteomes" id="UP000470332"/>
    </source>
</evidence>
<dbReference type="Proteomes" id="UP000437380">
    <property type="component" value="Unassembled WGS sequence"/>
</dbReference>
<dbReference type="Proteomes" id="UP000470952">
    <property type="component" value="Unassembled WGS sequence"/>
</dbReference>
<dbReference type="InterPro" id="IPR027417">
    <property type="entry name" value="P-loop_NTPase"/>
</dbReference>
<proteinExistence type="predicted"/>
<reference evidence="11" key="6">
    <citation type="submission" date="2021-06" db="EMBL/GenBank/DDBJ databases">
        <title>Collection of gut derived symbiotic bacterial strains cultured from healthy donors.</title>
        <authorList>
            <person name="Lin H."/>
            <person name="Littmann E."/>
            <person name="Pamer E.G."/>
        </authorList>
    </citation>
    <scope>NUCLEOTIDE SEQUENCE</scope>
    <source>
        <strain evidence="12">MSK.19.85</strain>
        <strain evidence="11">MSK.6.33</strain>
    </source>
</reference>
<feature type="coiled-coil region" evidence="1">
    <location>
        <begin position="685"/>
        <end position="712"/>
    </location>
</feature>
<dbReference type="PATRIC" id="fig|821.40.peg.2274"/>
<evidence type="ECO:0000313" key="7">
    <source>
        <dbReference type="EMBL" id="KAB6563444.1"/>
    </source>
</evidence>
<dbReference type="PROSITE" id="PS51194">
    <property type="entry name" value="HELICASE_CTER"/>
    <property type="match status" value="1"/>
</dbReference>
<reference evidence="14 16" key="3">
    <citation type="journal article" date="2019" name="Nat. Commun.">
        <title>Gram positive-like bacteriocins with broad spectrum anti-Bacteroidales activity encoded on mobile elements of the human gut microbiota.</title>
        <authorList>
            <person name="Bechon N."/>
            <person name="Coyne M.J.Jr."/>
            <person name="Laclare-Mceneany V."/>
            <person name="Chatzidaki-Livanis M."/>
            <person name="Ghigo J.-M."/>
            <person name="Comstock L.E."/>
        </authorList>
    </citation>
    <scope>NUCLEOTIDE SEQUENCE [LARGE SCALE GENOMIC DNA]</scope>
    <source>
        <strain evidence="14 16">CL01T12C17</strain>
    </source>
</reference>
<dbReference type="EMBL" id="WCXA01000004">
    <property type="protein sequence ID" value="KAB3866132.1"/>
    <property type="molecule type" value="Genomic_DNA"/>
</dbReference>
<evidence type="ECO:0000313" key="15">
    <source>
        <dbReference type="Proteomes" id="UP000061587"/>
    </source>
</evidence>
<dbReference type="PANTHER" id="PTHR47396">
    <property type="entry name" value="TYPE I RESTRICTION ENZYME ECOKI R PROTEIN"/>
    <property type="match status" value="1"/>
</dbReference>
<accession>A0A0P0M290</accession>
<dbReference type="Proteomes" id="UP000470777">
    <property type="component" value="Unassembled WGS sequence"/>
</dbReference>
<evidence type="ECO:0000313" key="6">
    <source>
        <dbReference type="EMBL" id="KAB3866132.1"/>
    </source>
</evidence>
<dbReference type="EMBL" id="JAHPYS010000008">
    <property type="protein sequence ID" value="MBU9138222.1"/>
    <property type="molecule type" value="Genomic_DNA"/>
</dbReference>
<evidence type="ECO:0000313" key="22">
    <source>
        <dbReference type="Proteomes" id="UP000555193"/>
    </source>
</evidence>
<dbReference type="InterPro" id="IPR050742">
    <property type="entry name" value="Helicase_Restrict-Modif_Enz"/>
</dbReference>
<evidence type="ECO:0000313" key="21">
    <source>
        <dbReference type="Proteomes" id="UP000470952"/>
    </source>
</evidence>
<dbReference type="EMBL" id="WDAY01000003">
    <property type="protein sequence ID" value="KAB6563444.1"/>
    <property type="molecule type" value="Genomic_DNA"/>
</dbReference>
<dbReference type="GO" id="GO:0004386">
    <property type="term" value="F:helicase activity"/>
    <property type="evidence" value="ECO:0007669"/>
    <property type="project" value="UniProtKB-KW"/>
</dbReference>
<evidence type="ECO:0000313" key="18">
    <source>
        <dbReference type="Proteomes" id="UP000437431"/>
    </source>
</evidence>
<dbReference type="Pfam" id="PF04851">
    <property type="entry name" value="ResIII"/>
    <property type="match status" value="1"/>
</dbReference>
<dbReference type="EMBL" id="WDAG01000009">
    <property type="protein sequence ID" value="KAB6659901.1"/>
    <property type="molecule type" value="Genomic_DNA"/>
</dbReference>
<dbReference type="EMBL" id="WCZY01000007">
    <property type="protein sequence ID" value="KAB6694456.1"/>
    <property type="molecule type" value="Genomic_DNA"/>
</dbReference>
<evidence type="ECO:0000313" key="9">
    <source>
        <dbReference type="EMBL" id="KAB6694456.1"/>
    </source>
</evidence>
<dbReference type="SMART" id="SM00487">
    <property type="entry name" value="DEXDc"/>
    <property type="match status" value="1"/>
</dbReference>
<dbReference type="Proteomes" id="UP000555193">
    <property type="component" value="Unassembled WGS sequence"/>
</dbReference>
<evidence type="ECO:0000313" key="5">
    <source>
        <dbReference type="EMBL" id="ALK84500.1"/>
    </source>
</evidence>
<evidence type="ECO:0000313" key="13">
    <source>
        <dbReference type="EMBL" id="NMW37566.1"/>
    </source>
</evidence>
<evidence type="ECO:0000313" key="17">
    <source>
        <dbReference type="Proteomes" id="UP000437380"/>
    </source>
</evidence>
<dbReference type="PANTHER" id="PTHR47396:SF1">
    <property type="entry name" value="ATP-DEPENDENT HELICASE IRC3-RELATED"/>
    <property type="match status" value="1"/>
</dbReference>
<dbReference type="GO" id="GO:0003677">
    <property type="term" value="F:DNA binding"/>
    <property type="evidence" value="ECO:0007669"/>
    <property type="project" value="InterPro"/>
</dbReference>
<dbReference type="Proteomes" id="UP000758576">
    <property type="component" value="Unassembled WGS sequence"/>
</dbReference>
<reference evidence="13 22" key="5">
    <citation type="submission" date="2020-04" db="EMBL/GenBank/DDBJ databases">
        <title>A novel gut-associated lysogenic phage, Bacteroides phage BV01, alters the host transcriptome and bile acid metabolism in Bacteroides vulgatus.</title>
        <authorList>
            <person name="Campbell D.E."/>
            <person name="Ly L."/>
            <person name="Ridlon J.M."/>
            <person name="Hsiao A."/>
            <person name="Degnan P.H."/>
        </authorList>
    </citation>
    <scope>NUCLEOTIDE SEQUENCE [LARGE SCALE GENOMIC DNA]</scope>
    <source>
        <strain evidence="13 22">VPI-4506</strain>
    </source>
</reference>
<evidence type="ECO:0000313" key="16">
    <source>
        <dbReference type="Proteomes" id="UP000408523"/>
    </source>
</evidence>
<dbReference type="EMBL" id="JABDSH010000086">
    <property type="protein sequence ID" value="NMW37566.1"/>
    <property type="molecule type" value="Genomic_DNA"/>
</dbReference>
<dbReference type="EMBL" id="RWHZ01000003">
    <property type="protein sequence ID" value="TSE50214.1"/>
    <property type="molecule type" value="Genomic_DNA"/>
</dbReference>
<protein>
    <submittedName>
        <fullName evidence="5 6">Helicase</fullName>
    </submittedName>
    <submittedName>
        <fullName evidence="14">Type III restriction enzyme, res subunit</fullName>
    </submittedName>
</protein>
<organism evidence="5 15">
    <name type="scientific">Phocaeicola vulgatus</name>
    <name type="common">Bacteroides vulgatus</name>
    <dbReference type="NCBI Taxonomy" id="821"/>
    <lineage>
        <taxon>Bacteria</taxon>
        <taxon>Pseudomonadati</taxon>
        <taxon>Bacteroidota</taxon>
        <taxon>Bacteroidia</taxon>
        <taxon>Bacteroidales</taxon>
        <taxon>Bacteroidaceae</taxon>
        <taxon>Phocaeicola</taxon>
    </lineage>
</organism>
<dbReference type="InterPro" id="IPR014001">
    <property type="entry name" value="Helicase_ATP-bd"/>
</dbReference>
<reference evidence="5 15" key="2">
    <citation type="journal article" date="2016" name="Genome Biol. Evol.">
        <title>Extensive mobilome-driven genome diversification in mouse gut-associated Bacteroides vulgatus mpk.</title>
        <authorList>
            <person name="Lange A."/>
            <person name="Beier S."/>
            <person name="Steimle A."/>
            <person name="Autenrieth I.B."/>
            <person name="Huson D.H."/>
            <person name="Frick J.S."/>
        </authorList>
    </citation>
    <scope>NUCLEOTIDE SEQUENCE [LARGE SCALE GENOMIC DNA]</scope>
    <source>
        <strain evidence="15">mpk</strain>
        <strain evidence="5">Mpk</strain>
    </source>
</reference>
<keyword evidence="5" id="KW-0067">ATP-binding</keyword>